<dbReference type="PANTHER" id="PTHR11805">
    <property type="entry name" value="CYSTEINE-RICH PDZ-BINDING PROTEIN"/>
    <property type="match status" value="1"/>
</dbReference>
<evidence type="ECO:0000313" key="10">
    <source>
        <dbReference type="Proteomes" id="UP001190700"/>
    </source>
</evidence>
<evidence type="ECO:0000256" key="3">
    <source>
        <dbReference type="ARBA" id="ARBA00018615"/>
    </source>
</evidence>
<evidence type="ECO:0000256" key="2">
    <source>
        <dbReference type="ARBA" id="ARBA00009021"/>
    </source>
</evidence>
<keyword evidence="4" id="KW-0963">Cytoplasm</keyword>
<keyword evidence="10" id="KW-1185">Reference proteome</keyword>
<reference evidence="9 10" key="1">
    <citation type="journal article" date="2015" name="Genome Biol. Evol.">
        <title>Comparative Genomics of a Bacterivorous Green Alga Reveals Evolutionary Causalities and Consequences of Phago-Mixotrophic Mode of Nutrition.</title>
        <authorList>
            <person name="Burns J.A."/>
            <person name="Paasch A."/>
            <person name="Narechania A."/>
            <person name="Kim E."/>
        </authorList>
    </citation>
    <scope>NUCLEOTIDE SEQUENCE [LARGE SCALE GENOMIC DNA]</scope>
    <source>
        <strain evidence="9 10">PLY_AMNH</strain>
    </source>
</reference>
<dbReference type="EMBL" id="LGRX02007259">
    <property type="protein sequence ID" value="KAK3275382.1"/>
    <property type="molecule type" value="Genomic_DNA"/>
</dbReference>
<evidence type="ECO:0000256" key="6">
    <source>
        <dbReference type="ARBA" id="ARBA00022728"/>
    </source>
</evidence>
<dbReference type="GO" id="GO:0006397">
    <property type="term" value="P:mRNA processing"/>
    <property type="evidence" value="ECO:0007669"/>
    <property type="project" value="UniProtKB-KW"/>
</dbReference>
<dbReference type="GO" id="GO:0005737">
    <property type="term" value="C:cytoplasm"/>
    <property type="evidence" value="ECO:0007669"/>
    <property type="project" value="UniProtKB-SubCell"/>
</dbReference>
<sequence>MVCAKCEKKLNSKKLACPDPYREGAREHVGSLAKKKVGGAANKALGKNKASAKYNPYAVAKCKICKEPNHQGEGMYCHTCAYKAGVCNLCGVKVLDTTFYKQSAV</sequence>
<proteinExistence type="inferred from homology"/>
<protein>
    <recommendedName>
        <fullName evidence="3">Cysteine-rich PDZ-binding protein</fullName>
    </recommendedName>
    <alternativeName>
        <fullName evidence="8">Cysteine-rich interactor of PDZ three</fullName>
    </alternativeName>
</protein>
<dbReference type="PANTHER" id="PTHR11805:SF1">
    <property type="entry name" value="CYSTEINE-RICH PDZ-BINDING PROTEIN"/>
    <property type="match status" value="1"/>
</dbReference>
<evidence type="ECO:0000256" key="4">
    <source>
        <dbReference type="ARBA" id="ARBA00022490"/>
    </source>
</evidence>
<comment type="subcellular location">
    <subcellularLocation>
        <location evidence="1">Cytoplasm</location>
    </subcellularLocation>
</comment>
<keyword evidence="5" id="KW-0507">mRNA processing</keyword>
<dbReference type="InterPro" id="IPR019367">
    <property type="entry name" value="PDZ-binding_CRIPT"/>
</dbReference>
<name>A0AAE0GCA7_9CHLO</name>
<evidence type="ECO:0000256" key="7">
    <source>
        <dbReference type="ARBA" id="ARBA00023187"/>
    </source>
</evidence>
<dbReference type="Pfam" id="PF10235">
    <property type="entry name" value="Cript"/>
    <property type="match status" value="1"/>
</dbReference>
<dbReference type="GO" id="GO:0031122">
    <property type="term" value="P:cytoplasmic microtubule organization"/>
    <property type="evidence" value="ECO:0007669"/>
    <property type="project" value="TreeGrafter"/>
</dbReference>
<dbReference type="GO" id="GO:0005681">
    <property type="term" value="C:spliceosomal complex"/>
    <property type="evidence" value="ECO:0007669"/>
    <property type="project" value="UniProtKB-KW"/>
</dbReference>
<organism evidence="9 10">
    <name type="scientific">Cymbomonas tetramitiformis</name>
    <dbReference type="NCBI Taxonomy" id="36881"/>
    <lineage>
        <taxon>Eukaryota</taxon>
        <taxon>Viridiplantae</taxon>
        <taxon>Chlorophyta</taxon>
        <taxon>Pyramimonadophyceae</taxon>
        <taxon>Pyramimonadales</taxon>
        <taxon>Pyramimonadaceae</taxon>
        <taxon>Cymbomonas</taxon>
    </lineage>
</organism>
<evidence type="ECO:0000256" key="8">
    <source>
        <dbReference type="ARBA" id="ARBA00032518"/>
    </source>
</evidence>
<evidence type="ECO:0000256" key="1">
    <source>
        <dbReference type="ARBA" id="ARBA00004496"/>
    </source>
</evidence>
<keyword evidence="6" id="KW-0747">Spliceosome</keyword>
<dbReference type="GO" id="GO:0008380">
    <property type="term" value="P:RNA splicing"/>
    <property type="evidence" value="ECO:0007669"/>
    <property type="project" value="UniProtKB-KW"/>
</dbReference>
<evidence type="ECO:0000256" key="5">
    <source>
        <dbReference type="ARBA" id="ARBA00022664"/>
    </source>
</evidence>
<comment type="similarity">
    <text evidence="2">Belongs to the CRIPT family.</text>
</comment>
<dbReference type="AlphaFoldDB" id="A0AAE0GCA7"/>
<evidence type="ECO:0000313" key="9">
    <source>
        <dbReference type="EMBL" id="KAK3275382.1"/>
    </source>
</evidence>
<keyword evidence="7" id="KW-0508">mRNA splicing</keyword>
<accession>A0AAE0GCA7</accession>
<gene>
    <name evidence="9" type="ORF">CYMTET_16489</name>
</gene>
<dbReference type="Proteomes" id="UP001190700">
    <property type="component" value="Unassembled WGS sequence"/>
</dbReference>
<comment type="caution">
    <text evidence="9">The sequence shown here is derived from an EMBL/GenBank/DDBJ whole genome shotgun (WGS) entry which is preliminary data.</text>
</comment>
<dbReference type="GO" id="GO:0008017">
    <property type="term" value="F:microtubule binding"/>
    <property type="evidence" value="ECO:0007669"/>
    <property type="project" value="TreeGrafter"/>
</dbReference>